<evidence type="ECO:0000313" key="1">
    <source>
        <dbReference type="EMBL" id="BAT93176.1"/>
    </source>
</evidence>
<gene>
    <name evidence="1" type="primary">Vigan.07G209700</name>
    <name evidence="1" type="ORF">VIGAN_07209700</name>
</gene>
<accession>A0A0S3SK97</accession>
<reference evidence="1 2" key="1">
    <citation type="journal article" date="2015" name="Sci. Rep.">
        <title>The power of single molecule real-time sequencing technology in the de novo assembly of a eukaryotic genome.</title>
        <authorList>
            <person name="Sakai H."/>
            <person name="Naito K."/>
            <person name="Ogiso-Tanaka E."/>
            <person name="Takahashi Y."/>
            <person name="Iseki K."/>
            <person name="Muto C."/>
            <person name="Satou K."/>
            <person name="Teruya K."/>
            <person name="Shiroma A."/>
            <person name="Shimoji M."/>
            <person name="Hirano T."/>
            <person name="Itoh T."/>
            <person name="Kaga A."/>
            <person name="Tomooka N."/>
        </authorList>
    </citation>
    <scope>NUCLEOTIDE SEQUENCE [LARGE SCALE GENOMIC DNA]</scope>
    <source>
        <strain evidence="2">cv. Shumari</strain>
    </source>
</reference>
<dbReference type="EMBL" id="AP015040">
    <property type="protein sequence ID" value="BAT93176.1"/>
    <property type="molecule type" value="Genomic_DNA"/>
</dbReference>
<dbReference type="AlphaFoldDB" id="A0A0S3SK97"/>
<protein>
    <submittedName>
        <fullName evidence="1">Uncharacterized protein</fullName>
    </submittedName>
</protein>
<organism evidence="1 2">
    <name type="scientific">Vigna angularis var. angularis</name>
    <dbReference type="NCBI Taxonomy" id="157739"/>
    <lineage>
        <taxon>Eukaryota</taxon>
        <taxon>Viridiplantae</taxon>
        <taxon>Streptophyta</taxon>
        <taxon>Embryophyta</taxon>
        <taxon>Tracheophyta</taxon>
        <taxon>Spermatophyta</taxon>
        <taxon>Magnoliopsida</taxon>
        <taxon>eudicotyledons</taxon>
        <taxon>Gunneridae</taxon>
        <taxon>Pentapetalae</taxon>
        <taxon>rosids</taxon>
        <taxon>fabids</taxon>
        <taxon>Fabales</taxon>
        <taxon>Fabaceae</taxon>
        <taxon>Papilionoideae</taxon>
        <taxon>50 kb inversion clade</taxon>
        <taxon>NPAAA clade</taxon>
        <taxon>indigoferoid/millettioid clade</taxon>
        <taxon>Phaseoleae</taxon>
        <taxon>Vigna</taxon>
    </lineage>
</organism>
<dbReference type="Proteomes" id="UP000291084">
    <property type="component" value="Chromosome 7"/>
</dbReference>
<proteinExistence type="predicted"/>
<evidence type="ECO:0000313" key="2">
    <source>
        <dbReference type="Proteomes" id="UP000291084"/>
    </source>
</evidence>
<name>A0A0S3SK97_PHAAN</name>
<sequence>MCESSSHDSFLVYFASSSPLWHILRLAQVRRWFCDSAKKGMDVSCLRVPWLCNLGVFLFLNRNSDLSKLIYLVAGF</sequence>
<keyword evidence="2" id="KW-1185">Reference proteome</keyword>